<sequence length="422" mass="42600">MTVSVSVLGALAALVVAIVLILKKVPPAYGMMIGALVGGLIGGVSMVDTITLMMDGAKGMIPAVLRILAAGVLAGVLIESGAAKKIAETLVQKAGETRALLALALATMVLTAVGVFVDVAVITVAPIALAIAQRANLSKLAILIAMIGGGKAGNIMSPNPNAIAASDAFHIPLTSLMAAGIIPAVFGIIVTYFIAKRLNNKGSKVEASEVTNNPNEQLPSFFTAFLAPLVAIILLSLRPIAGIVVDPVIALPVGGIAGAIAMGRFKKLNEFAVFGLGKMTGVAVMLIGTGTLAGIIANSQLKDVIIDGLTASGLPAYLLAPISGALMSLATASTTAGTAVASSVFGSTIMGLGVASLGAGAMIHSGATVLDHMPHGSFFHATGGSVNMQMKERLKLIPYETAVGLTLAIVSTLVFGVFQWFV</sequence>
<feature type="transmembrane region" description="Helical" evidence="1">
    <location>
        <begin position="344"/>
        <end position="363"/>
    </location>
</feature>
<dbReference type="Pfam" id="PF02447">
    <property type="entry name" value="GntP_permease"/>
    <property type="match status" value="1"/>
</dbReference>
<keyword evidence="3" id="KW-1185">Reference proteome</keyword>
<organism evidence="2 3">
    <name type="scientific">Paenibacillus etheri</name>
    <dbReference type="NCBI Taxonomy" id="1306852"/>
    <lineage>
        <taxon>Bacteria</taxon>
        <taxon>Bacillati</taxon>
        <taxon>Bacillota</taxon>
        <taxon>Bacilli</taxon>
        <taxon>Bacillales</taxon>
        <taxon>Paenibacillaceae</taxon>
        <taxon>Paenibacillus</taxon>
    </lineage>
</organism>
<dbReference type="OrthoDB" id="2136698at2"/>
<dbReference type="GO" id="GO:0015128">
    <property type="term" value="F:gluconate transmembrane transporter activity"/>
    <property type="evidence" value="ECO:0007669"/>
    <property type="project" value="InterPro"/>
</dbReference>
<feature type="transmembrane region" description="Helical" evidence="1">
    <location>
        <begin position="244"/>
        <end position="265"/>
    </location>
</feature>
<comment type="caution">
    <text evidence="2">The sequence shown here is derived from an EMBL/GenBank/DDBJ whole genome shotgun (WGS) entry which is preliminary data.</text>
</comment>
<proteinExistence type="predicted"/>
<feature type="transmembrane region" description="Helical" evidence="1">
    <location>
        <begin position="271"/>
        <end position="297"/>
    </location>
</feature>
<feature type="transmembrane region" description="Helical" evidence="1">
    <location>
        <begin position="218"/>
        <end position="237"/>
    </location>
</feature>
<dbReference type="Proteomes" id="UP000054709">
    <property type="component" value="Unassembled WGS sequence"/>
</dbReference>
<dbReference type="InterPro" id="IPR003474">
    <property type="entry name" value="Glcn_transporter"/>
</dbReference>
<dbReference type="AlphaFoldDB" id="A0A0W1ARU7"/>
<keyword evidence="1" id="KW-0472">Membrane</keyword>
<dbReference type="EMBL" id="LCZJ02000037">
    <property type="protein sequence ID" value="KTD84037.1"/>
    <property type="molecule type" value="Genomic_DNA"/>
</dbReference>
<evidence type="ECO:0000313" key="2">
    <source>
        <dbReference type="EMBL" id="KTD84037.1"/>
    </source>
</evidence>
<feature type="transmembrane region" description="Helical" evidence="1">
    <location>
        <begin position="29"/>
        <end position="47"/>
    </location>
</feature>
<dbReference type="PANTHER" id="PTHR30354:SF23">
    <property type="entry name" value="GNTP FAMILY PERMEASE"/>
    <property type="match status" value="1"/>
</dbReference>
<feature type="transmembrane region" description="Helical" evidence="1">
    <location>
        <begin position="6"/>
        <end position="22"/>
    </location>
</feature>
<accession>A0A0W1ARU7</accession>
<keyword evidence="1" id="KW-1133">Transmembrane helix</keyword>
<feature type="transmembrane region" description="Helical" evidence="1">
    <location>
        <begin position="59"/>
        <end position="78"/>
    </location>
</feature>
<gene>
    <name evidence="2" type="ORF">UQ64_28155</name>
</gene>
<dbReference type="PANTHER" id="PTHR30354">
    <property type="entry name" value="GNT FAMILY GLUCONATE TRANSPORTER"/>
    <property type="match status" value="1"/>
</dbReference>
<feature type="transmembrane region" description="Helical" evidence="1">
    <location>
        <begin position="99"/>
        <end position="131"/>
    </location>
</feature>
<reference evidence="2 3" key="1">
    <citation type="journal article" date="2015" name="Int. Biodeterior. Biodegradation">
        <title>Physiological and genetic screening methods for the isolation of methyl tert-butyl ether-degrading bacteria for bioremediation purposes.</title>
        <authorList>
            <person name="Guisado I.M."/>
            <person name="Purswani J."/>
            <person name="Gonzalez Lopez J."/>
            <person name="Pozo C."/>
        </authorList>
    </citation>
    <scope>NUCLEOTIDE SEQUENCE [LARGE SCALE GENOMIC DNA]</scope>
    <source>
        <strain evidence="2 3">SH7</strain>
    </source>
</reference>
<dbReference type="RefSeq" id="WP_060626112.1">
    <property type="nucleotide sequence ID" value="NZ_LCZJ02000037.1"/>
</dbReference>
<protein>
    <submittedName>
        <fullName evidence="2">Gluconate:proton symporter</fullName>
    </submittedName>
</protein>
<evidence type="ECO:0000313" key="3">
    <source>
        <dbReference type="Proteomes" id="UP000054709"/>
    </source>
</evidence>
<feature type="transmembrane region" description="Helical" evidence="1">
    <location>
        <begin position="168"/>
        <end position="195"/>
    </location>
</feature>
<feature type="transmembrane region" description="Helical" evidence="1">
    <location>
        <begin position="309"/>
        <end position="332"/>
    </location>
</feature>
<evidence type="ECO:0000256" key="1">
    <source>
        <dbReference type="SAM" id="Phobius"/>
    </source>
</evidence>
<feature type="transmembrane region" description="Helical" evidence="1">
    <location>
        <begin position="397"/>
        <end position="421"/>
    </location>
</feature>
<dbReference type="GO" id="GO:0005886">
    <property type="term" value="C:plasma membrane"/>
    <property type="evidence" value="ECO:0007669"/>
    <property type="project" value="TreeGrafter"/>
</dbReference>
<keyword evidence="1" id="KW-0812">Transmembrane</keyword>
<name>A0A0W1ARU7_9BACL</name>